<reference evidence="4 5" key="1">
    <citation type="submission" date="2018-10" db="EMBL/GenBank/DDBJ databases">
        <title>Natronolimnobius sp. XQ-INN 246 isolated from Inner Mongolia Autonomous Region of China.</title>
        <authorList>
            <person name="Xue Q."/>
        </authorList>
    </citation>
    <scope>NUCLEOTIDE SEQUENCE [LARGE SCALE GENOMIC DNA]</scope>
    <source>
        <strain evidence="4 5">XQ-INN 246</strain>
    </source>
</reference>
<dbReference type="AlphaFoldDB" id="A0A4S3TNB6"/>
<dbReference type="EMBL" id="RBZW01000016">
    <property type="protein sequence ID" value="THE65799.1"/>
    <property type="molecule type" value="Genomic_DNA"/>
</dbReference>
<keyword evidence="2" id="KW-0812">Transmembrane</keyword>
<dbReference type="RefSeq" id="WP_141463875.1">
    <property type="nucleotide sequence ID" value="NZ_RBZW01000016.1"/>
</dbReference>
<organism evidence="4 5">
    <name type="scientific">Salinadaptatus halalkaliphilus</name>
    <dbReference type="NCBI Taxonomy" id="2419781"/>
    <lineage>
        <taxon>Archaea</taxon>
        <taxon>Methanobacteriati</taxon>
        <taxon>Methanobacteriota</taxon>
        <taxon>Stenosarchaea group</taxon>
        <taxon>Halobacteria</taxon>
        <taxon>Halobacteriales</taxon>
        <taxon>Natrialbaceae</taxon>
        <taxon>Salinadaptatus</taxon>
    </lineage>
</organism>
<feature type="compositionally biased region" description="Polar residues" evidence="1">
    <location>
        <begin position="153"/>
        <end position="167"/>
    </location>
</feature>
<feature type="region of interest" description="Disordered" evidence="1">
    <location>
        <begin position="100"/>
        <end position="189"/>
    </location>
</feature>
<comment type="caution">
    <text evidence="4">The sequence shown here is derived from an EMBL/GenBank/DDBJ whole genome shotgun (WGS) entry which is preliminary data.</text>
</comment>
<dbReference type="Pfam" id="PF26498">
    <property type="entry name" value="DUF8164"/>
    <property type="match status" value="1"/>
</dbReference>
<evidence type="ECO:0000256" key="1">
    <source>
        <dbReference type="SAM" id="MobiDB-lite"/>
    </source>
</evidence>
<feature type="domain" description="DUF8164" evidence="3">
    <location>
        <begin position="15"/>
        <end position="252"/>
    </location>
</feature>
<feature type="compositionally biased region" description="Basic and acidic residues" evidence="1">
    <location>
        <begin position="113"/>
        <end position="131"/>
    </location>
</feature>
<protein>
    <recommendedName>
        <fullName evidence="3">DUF8164 domain-containing protein</fullName>
    </recommendedName>
</protein>
<accession>A0A4S3TNB6</accession>
<evidence type="ECO:0000256" key="2">
    <source>
        <dbReference type="SAM" id="Phobius"/>
    </source>
</evidence>
<gene>
    <name evidence="4" type="ORF">D8Y22_06445</name>
</gene>
<evidence type="ECO:0000259" key="3">
    <source>
        <dbReference type="Pfam" id="PF26498"/>
    </source>
</evidence>
<keyword evidence="2" id="KW-1133">Transmembrane helix</keyword>
<dbReference type="OrthoDB" id="157609at2157"/>
<sequence length="263" mass="27907">MSGGELAGGAEPVQYSVGPLLERSQLESDGVLEIGIAVDGSGRLDDHDLDVLVPSPRIDPGEAIELGVFVSSVGEIEAVDLTVFYDDTAVLDLEDPGIVRRNVATGTPGGDGRTLEADRGGGETTHERASTADDATELGEPIDSNASPEPDGTTASIAQHVHSTTLRDGTAATDSPLEQRPLGGSHQDDPAYILELNTRASAPTGEYPLSVMCTYRSEDGIKRVRKRPTVRIRSWHERWRPWLLRTALGAVVLGALVLVVLAL</sequence>
<evidence type="ECO:0000313" key="5">
    <source>
        <dbReference type="Proteomes" id="UP000318864"/>
    </source>
</evidence>
<dbReference type="InterPro" id="IPR058478">
    <property type="entry name" value="DUF8164"/>
</dbReference>
<keyword evidence="5" id="KW-1185">Reference proteome</keyword>
<name>A0A4S3TNB6_9EURY</name>
<dbReference type="Proteomes" id="UP000318864">
    <property type="component" value="Unassembled WGS sequence"/>
</dbReference>
<evidence type="ECO:0000313" key="4">
    <source>
        <dbReference type="EMBL" id="THE65799.1"/>
    </source>
</evidence>
<feature type="transmembrane region" description="Helical" evidence="2">
    <location>
        <begin position="242"/>
        <end position="262"/>
    </location>
</feature>
<proteinExistence type="predicted"/>
<keyword evidence="2" id="KW-0472">Membrane</keyword>